<proteinExistence type="predicted"/>
<evidence type="ECO:0000313" key="2">
    <source>
        <dbReference type="EMBL" id="KAK2159266.1"/>
    </source>
</evidence>
<feature type="region of interest" description="Disordered" evidence="1">
    <location>
        <begin position="57"/>
        <end position="78"/>
    </location>
</feature>
<sequence length="78" mass="8791">MDRPRSLLTDPDVLDMKGKPFITLNLKDKMVQNNRLPGPVLTEPTATYLDGTNFLCQSEDGEVSGRKRKTSQPNTKRD</sequence>
<dbReference type="Proteomes" id="UP001208570">
    <property type="component" value="Unassembled WGS sequence"/>
</dbReference>
<protein>
    <submittedName>
        <fullName evidence="2">Uncharacterized protein</fullName>
    </submittedName>
</protein>
<comment type="caution">
    <text evidence="2">The sequence shown here is derived from an EMBL/GenBank/DDBJ whole genome shotgun (WGS) entry which is preliminary data.</text>
</comment>
<evidence type="ECO:0000313" key="3">
    <source>
        <dbReference type="Proteomes" id="UP001208570"/>
    </source>
</evidence>
<dbReference type="EMBL" id="JAODUP010000155">
    <property type="protein sequence ID" value="KAK2159266.1"/>
    <property type="molecule type" value="Genomic_DNA"/>
</dbReference>
<dbReference type="AlphaFoldDB" id="A0AAD9N8T5"/>
<evidence type="ECO:0000256" key="1">
    <source>
        <dbReference type="SAM" id="MobiDB-lite"/>
    </source>
</evidence>
<accession>A0AAD9N8T5</accession>
<reference evidence="2" key="1">
    <citation type="journal article" date="2023" name="Mol. Biol. Evol.">
        <title>Third-Generation Sequencing Reveals the Adaptive Role of the Epigenome in Three Deep-Sea Polychaetes.</title>
        <authorList>
            <person name="Perez M."/>
            <person name="Aroh O."/>
            <person name="Sun Y."/>
            <person name="Lan Y."/>
            <person name="Juniper S.K."/>
            <person name="Young C.R."/>
            <person name="Angers B."/>
            <person name="Qian P.Y."/>
        </authorList>
    </citation>
    <scope>NUCLEOTIDE SEQUENCE</scope>
    <source>
        <strain evidence="2">P08H-3</strain>
    </source>
</reference>
<name>A0AAD9N8T5_9ANNE</name>
<organism evidence="2 3">
    <name type="scientific">Paralvinella palmiformis</name>
    <dbReference type="NCBI Taxonomy" id="53620"/>
    <lineage>
        <taxon>Eukaryota</taxon>
        <taxon>Metazoa</taxon>
        <taxon>Spiralia</taxon>
        <taxon>Lophotrochozoa</taxon>
        <taxon>Annelida</taxon>
        <taxon>Polychaeta</taxon>
        <taxon>Sedentaria</taxon>
        <taxon>Canalipalpata</taxon>
        <taxon>Terebellida</taxon>
        <taxon>Terebelliformia</taxon>
        <taxon>Alvinellidae</taxon>
        <taxon>Paralvinella</taxon>
    </lineage>
</organism>
<keyword evidence="3" id="KW-1185">Reference proteome</keyword>
<gene>
    <name evidence="2" type="ORF">LSH36_155g00014</name>
</gene>